<comment type="caution">
    <text evidence="3">The sequence shown here is derived from an EMBL/GenBank/DDBJ whole genome shotgun (WGS) entry which is preliminary data.</text>
</comment>
<keyword evidence="4" id="KW-1185">Reference proteome</keyword>
<dbReference type="InterPro" id="IPR005586">
    <property type="entry name" value="ABC_trans_aux"/>
</dbReference>
<dbReference type="EMBL" id="QHKS01000034">
    <property type="protein sequence ID" value="RDJ98433.1"/>
    <property type="molecule type" value="Genomic_DNA"/>
</dbReference>
<evidence type="ECO:0000313" key="3">
    <source>
        <dbReference type="EMBL" id="RDJ98433.1"/>
    </source>
</evidence>
<protein>
    <recommendedName>
        <fullName evidence="2">ABC-type transport auxiliary lipoprotein component domain-containing protein</fullName>
    </recommendedName>
</protein>
<dbReference type="RefSeq" id="WP_115108115.1">
    <property type="nucleotide sequence ID" value="NZ_QHKS01000034.1"/>
</dbReference>
<evidence type="ECO:0000313" key="4">
    <source>
        <dbReference type="Proteomes" id="UP000254875"/>
    </source>
</evidence>
<dbReference type="Pfam" id="PF03886">
    <property type="entry name" value="ABC_trans_aux"/>
    <property type="match status" value="1"/>
</dbReference>
<evidence type="ECO:0000259" key="2">
    <source>
        <dbReference type="Pfam" id="PF03886"/>
    </source>
</evidence>
<accession>A0A370MYH8</accession>
<dbReference type="Proteomes" id="UP000254875">
    <property type="component" value="Unassembled WGS sequence"/>
</dbReference>
<sequence>MNALLRLGPVALLLSLVACASEPVHYHTLLAPSPSTASPPQQPVDFLIEVMPVGIPSNLDQVQLVVRQGTNGVAVLDGERWASPFGDEVRGALSAELTQRLGTQNIAGLPQPSGKPLLRIKLQIRRFDAWPGQRVQLDANWSLGFANDFTNSRLLCSGHFDEPADGGYSGMVTAQQRVIATLAARIDTDARHWVRSQSMGCPLEASINEAQH</sequence>
<gene>
    <name evidence="3" type="ORF">DLM46_33270</name>
</gene>
<proteinExistence type="predicted"/>
<feature type="chain" id="PRO_5017043404" description="ABC-type transport auxiliary lipoprotein component domain-containing protein" evidence="1">
    <location>
        <begin position="21"/>
        <end position="212"/>
    </location>
</feature>
<evidence type="ECO:0000256" key="1">
    <source>
        <dbReference type="SAM" id="SignalP"/>
    </source>
</evidence>
<dbReference type="SUPFAM" id="SSF159594">
    <property type="entry name" value="XCC0632-like"/>
    <property type="match status" value="1"/>
</dbReference>
<feature type="signal peptide" evidence="1">
    <location>
        <begin position="1"/>
        <end position="20"/>
    </location>
</feature>
<dbReference type="Gene3D" id="3.40.50.10610">
    <property type="entry name" value="ABC-type transport auxiliary lipoprotein component"/>
    <property type="match status" value="1"/>
</dbReference>
<keyword evidence="1" id="KW-0732">Signal</keyword>
<feature type="domain" description="ABC-type transport auxiliary lipoprotein component" evidence="2">
    <location>
        <begin position="28"/>
        <end position="186"/>
    </location>
</feature>
<organism evidence="3 4">
    <name type="scientific">Paraburkholderia lacunae</name>
    <dbReference type="NCBI Taxonomy" id="2211104"/>
    <lineage>
        <taxon>Bacteria</taxon>
        <taxon>Pseudomonadati</taxon>
        <taxon>Pseudomonadota</taxon>
        <taxon>Betaproteobacteria</taxon>
        <taxon>Burkholderiales</taxon>
        <taxon>Burkholderiaceae</taxon>
        <taxon>Paraburkholderia</taxon>
    </lineage>
</organism>
<dbReference type="OrthoDB" id="1494661at2"/>
<name>A0A370MYH8_9BURK</name>
<dbReference type="AlphaFoldDB" id="A0A370MYH8"/>
<dbReference type="PROSITE" id="PS51257">
    <property type="entry name" value="PROKAR_LIPOPROTEIN"/>
    <property type="match status" value="1"/>
</dbReference>
<reference evidence="4" key="1">
    <citation type="submission" date="2018-05" db="EMBL/GenBank/DDBJ databases">
        <authorList>
            <person name="Feng T."/>
        </authorList>
    </citation>
    <scope>NUCLEOTIDE SEQUENCE [LARGE SCALE GENOMIC DNA]</scope>
    <source>
        <strain evidence="4">S27</strain>
    </source>
</reference>